<evidence type="ECO:0000313" key="5">
    <source>
        <dbReference type="Proteomes" id="UP000734823"/>
    </source>
</evidence>
<name>A0ABR7L838_9PSEU</name>
<sequence>MRVIHVTQPVTAGVAAVVLDLAVAQQRSGWSVAIACPPEGWLAEQAREARIEVWPWAATRMPGPSSAVEAVRLRRILNRVAPDVVHLHSSKAGLVGRLVLRGRVPTIFQPHLWSFQTADGLLRRACGAWERAASRWTHQLVCVSDDELAAGRGVGVSTQAEVVCNGVDTARLRPGDRATARARLGLAVDAPTVVCVGRLAPLKGQDQLLAAWPAVLATVPTARLVFVGDGPMGDPWRERIAVARHESVQWWGHSEAVADFYTAADVVALPSRAEGMALVPLEAMACGRPVVAFDVGGVRQSVAGTGAVVPAGSVPALAFAIVRRLADPCFAAREGELARLRAETLFDRDRATDQIATLVEKLVSPRESV</sequence>
<keyword evidence="2" id="KW-0808">Transferase</keyword>
<keyword evidence="1" id="KW-0328">Glycosyltransferase</keyword>
<dbReference type="Pfam" id="PF13439">
    <property type="entry name" value="Glyco_transf_4"/>
    <property type="match status" value="1"/>
</dbReference>
<dbReference type="Gene3D" id="3.40.50.2000">
    <property type="entry name" value="Glycogen Phosphorylase B"/>
    <property type="match status" value="2"/>
</dbReference>
<dbReference type="Pfam" id="PF13692">
    <property type="entry name" value="Glyco_trans_1_4"/>
    <property type="match status" value="1"/>
</dbReference>
<dbReference type="PANTHER" id="PTHR45947:SF3">
    <property type="entry name" value="SULFOQUINOVOSYL TRANSFERASE SQD2"/>
    <property type="match status" value="1"/>
</dbReference>
<organism evidence="4 5">
    <name type="scientific">Actinokineospora xionganensis</name>
    <dbReference type="NCBI Taxonomy" id="2684470"/>
    <lineage>
        <taxon>Bacteria</taxon>
        <taxon>Bacillati</taxon>
        <taxon>Actinomycetota</taxon>
        <taxon>Actinomycetes</taxon>
        <taxon>Pseudonocardiales</taxon>
        <taxon>Pseudonocardiaceae</taxon>
        <taxon>Actinokineospora</taxon>
    </lineage>
</organism>
<keyword evidence="5" id="KW-1185">Reference proteome</keyword>
<proteinExistence type="predicted"/>
<comment type="caution">
    <text evidence="4">The sequence shown here is derived from an EMBL/GenBank/DDBJ whole genome shotgun (WGS) entry which is preliminary data.</text>
</comment>
<dbReference type="Proteomes" id="UP000734823">
    <property type="component" value="Unassembled WGS sequence"/>
</dbReference>
<accession>A0ABR7L838</accession>
<evidence type="ECO:0000256" key="1">
    <source>
        <dbReference type="ARBA" id="ARBA00022676"/>
    </source>
</evidence>
<protein>
    <submittedName>
        <fullName evidence="4">Glycosyltransferase</fullName>
    </submittedName>
</protein>
<reference evidence="4 5" key="1">
    <citation type="submission" date="2020-06" db="EMBL/GenBank/DDBJ databases">
        <title>Actinokineospora xiongansis sp. nov., isolated from soil of Baiyangdian.</title>
        <authorList>
            <person name="Zhang X."/>
        </authorList>
    </citation>
    <scope>NUCLEOTIDE SEQUENCE [LARGE SCALE GENOMIC DNA]</scope>
    <source>
        <strain evidence="4 5">HBU206404</strain>
    </source>
</reference>
<dbReference type="InterPro" id="IPR050194">
    <property type="entry name" value="Glycosyltransferase_grp1"/>
</dbReference>
<feature type="domain" description="Glycosyltransferase subfamily 4-like N-terminal" evidence="3">
    <location>
        <begin position="13"/>
        <end position="171"/>
    </location>
</feature>
<gene>
    <name evidence="4" type="ORF">GPZ80_16935</name>
</gene>
<dbReference type="SUPFAM" id="SSF53756">
    <property type="entry name" value="UDP-Glycosyltransferase/glycogen phosphorylase"/>
    <property type="match status" value="1"/>
</dbReference>
<dbReference type="EMBL" id="JABVED010000009">
    <property type="protein sequence ID" value="MBC6448858.1"/>
    <property type="molecule type" value="Genomic_DNA"/>
</dbReference>
<evidence type="ECO:0000256" key="2">
    <source>
        <dbReference type="ARBA" id="ARBA00022679"/>
    </source>
</evidence>
<dbReference type="InterPro" id="IPR028098">
    <property type="entry name" value="Glyco_trans_4-like_N"/>
</dbReference>
<evidence type="ECO:0000259" key="3">
    <source>
        <dbReference type="Pfam" id="PF13439"/>
    </source>
</evidence>
<dbReference type="PANTHER" id="PTHR45947">
    <property type="entry name" value="SULFOQUINOVOSYL TRANSFERASE SQD2"/>
    <property type="match status" value="1"/>
</dbReference>
<evidence type="ECO:0000313" key="4">
    <source>
        <dbReference type="EMBL" id="MBC6448858.1"/>
    </source>
</evidence>